<keyword evidence="1" id="KW-0472">Membrane</keyword>
<protein>
    <submittedName>
        <fullName evidence="2">Uncharacterized protein</fullName>
    </submittedName>
</protein>
<keyword evidence="3" id="KW-1185">Reference proteome</keyword>
<dbReference type="GeneID" id="72184793"/>
<keyword evidence="1" id="KW-1133">Transmembrane helix</keyword>
<dbReference type="AlphaFoldDB" id="A0A8U0HY88"/>
<keyword evidence="1" id="KW-0812">Transmembrane</keyword>
<dbReference type="KEGG" id="halx:M0R89_06300"/>
<name>A0A8U0HY88_9EURY</name>
<dbReference type="RefSeq" id="WP_248651709.1">
    <property type="nucleotide sequence ID" value="NZ_CP096659.1"/>
</dbReference>
<feature type="transmembrane region" description="Helical" evidence="1">
    <location>
        <begin position="50"/>
        <end position="74"/>
    </location>
</feature>
<dbReference type="Proteomes" id="UP000830729">
    <property type="component" value="Chromosome"/>
</dbReference>
<evidence type="ECO:0000313" key="3">
    <source>
        <dbReference type="Proteomes" id="UP000830729"/>
    </source>
</evidence>
<proteinExistence type="predicted"/>
<reference evidence="2 3" key="1">
    <citation type="submission" date="2022-04" db="EMBL/GenBank/DDBJ databases">
        <title>Diverse halophilic archaea isolated from saline environments.</title>
        <authorList>
            <person name="Cui H.-L."/>
        </authorList>
    </citation>
    <scope>NUCLEOTIDE SEQUENCE [LARGE SCALE GENOMIC DNA]</scope>
    <source>
        <strain evidence="2 3">XZYJT49</strain>
    </source>
</reference>
<sequence length="154" mass="16083">MGLLRGTKLALAGIVGAALAWWAGIGTQLRQYEVVRAALELPVIESIVGRYAVVLDWSVGVFVGVVVADLFGYLGARNSNRNVELSSTLGVGKGTSAVVAGVVALSFADPIFAEFARRTPELAAFVRTYLGGKAGFSFALGIWVGAVVAEVVRL</sequence>
<gene>
    <name evidence="2" type="ORF">M0R89_06300</name>
</gene>
<organism evidence="2 3">
    <name type="scientific">Halorussus limi</name>
    <dbReference type="NCBI Taxonomy" id="2938695"/>
    <lineage>
        <taxon>Archaea</taxon>
        <taxon>Methanobacteriati</taxon>
        <taxon>Methanobacteriota</taxon>
        <taxon>Stenosarchaea group</taxon>
        <taxon>Halobacteria</taxon>
        <taxon>Halobacteriales</taxon>
        <taxon>Haladaptataceae</taxon>
        <taxon>Halorussus</taxon>
    </lineage>
</organism>
<dbReference type="EMBL" id="CP096659">
    <property type="protein sequence ID" value="UPV75671.1"/>
    <property type="molecule type" value="Genomic_DNA"/>
</dbReference>
<evidence type="ECO:0000256" key="1">
    <source>
        <dbReference type="SAM" id="Phobius"/>
    </source>
</evidence>
<accession>A0A8U0HY88</accession>
<feature type="transmembrane region" description="Helical" evidence="1">
    <location>
        <begin position="95"/>
        <end position="113"/>
    </location>
</feature>
<feature type="transmembrane region" description="Helical" evidence="1">
    <location>
        <begin position="133"/>
        <end position="152"/>
    </location>
</feature>
<evidence type="ECO:0000313" key="2">
    <source>
        <dbReference type="EMBL" id="UPV75671.1"/>
    </source>
</evidence>